<dbReference type="OrthoDB" id="9770415at2"/>
<dbReference type="RefSeq" id="WP_095372115.1">
    <property type="nucleotide sequence ID" value="NZ_CP022983.1"/>
</dbReference>
<feature type="transmembrane region" description="Helical" evidence="8">
    <location>
        <begin position="20"/>
        <end position="47"/>
    </location>
</feature>
<evidence type="ECO:0000256" key="7">
    <source>
        <dbReference type="ARBA" id="ARBA00023136"/>
    </source>
</evidence>
<feature type="domain" description="ABC transmembrane type-1" evidence="10">
    <location>
        <begin position="20"/>
        <end position="316"/>
    </location>
</feature>
<dbReference type="FunFam" id="3.40.50.300:FF:000218">
    <property type="entry name" value="Multidrug ABC transporter ATP-binding protein"/>
    <property type="match status" value="1"/>
</dbReference>
<protein>
    <submittedName>
        <fullName evidence="11">Multidrug ABC transporter</fullName>
    </submittedName>
</protein>
<dbReference type="PROSITE" id="PS50929">
    <property type="entry name" value="ABC_TM1F"/>
    <property type="match status" value="1"/>
</dbReference>
<dbReference type="PANTHER" id="PTHR24221">
    <property type="entry name" value="ATP-BINDING CASSETTE SUB-FAMILY B"/>
    <property type="match status" value="1"/>
</dbReference>
<keyword evidence="6 8" id="KW-1133">Transmembrane helix</keyword>
<dbReference type="EMBL" id="CP022983">
    <property type="protein sequence ID" value="ASV68545.1"/>
    <property type="molecule type" value="Genomic_DNA"/>
</dbReference>
<evidence type="ECO:0000256" key="4">
    <source>
        <dbReference type="ARBA" id="ARBA00022741"/>
    </source>
</evidence>
<accession>A0A248TK71</accession>
<dbReference type="AlphaFoldDB" id="A0A248TK71"/>
<dbReference type="SUPFAM" id="SSF52540">
    <property type="entry name" value="P-loop containing nucleoside triphosphate hydrolases"/>
    <property type="match status" value="1"/>
</dbReference>
<reference evidence="11 12" key="1">
    <citation type="submission" date="2017-08" db="EMBL/GenBank/DDBJ databases">
        <title>Complete Genome Sequence of Bacillus kochii Oregon-R-modENCODE STRAIN BDGP4, isolated from Drosophila melanogaster gut.</title>
        <authorList>
            <person name="Wan K.H."/>
            <person name="Yu C."/>
            <person name="Park S."/>
            <person name="Hammonds A.S."/>
            <person name="Booth B.W."/>
            <person name="Celniker S.E."/>
        </authorList>
    </citation>
    <scope>NUCLEOTIDE SEQUENCE [LARGE SCALE GENOMIC DNA]</scope>
    <source>
        <strain evidence="11 12">BDGP4</strain>
    </source>
</reference>
<evidence type="ECO:0000256" key="2">
    <source>
        <dbReference type="ARBA" id="ARBA00005417"/>
    </source>
</evidence>
<evidence type="ECO:0000256" key="3">
    <source>
        <dbReference type="ARBA" id="ARBA00022692"/>
    </source>
</evidence>
<name>A0A248TK71_9BACI</name>
<dbReference type="PROSITE" id="PS50893">
    <property type="entry name" value="ABC_TRANSPORTER_2"/>
    <property type="match status" value="1"/>
</dbReference>
<dbReference type="GO" id="GO:0005886">
    <property type="term" value="C:plasma membrane"/>
    <property type="evidence" value="ECO:0007669"/>
    <property type="project" value="UniProtKB-SubCell"/>
</dbReference>
<dbReference type="Gene3D" id="1.20.1560.10">
    <property type="entry name" value="ABC transporter type 1, transmembrane domain"/>
    <property type="match status" value="1"/>
</dbReference>
<evidence type="ECO:0000313" key="12">
    <source>
        <dbReference type="Proteomes" id="UP000215137"/>
    </source>
</evidence>
<dbReference type="Proteomes" id="UP000215137">
    <property type="component" value="Chromosome"/>
</dbReference>
<keyword evidence="4" id="KW-0547">Nucleotide-binding</keyword>
<dbReference type="GO" id="GO:0140359">
    <property type="term" value="F:ABC-type transporter activity"/>
    <property type="evidence" value="ECO:0007669"/>
    <property type="project" value="InterPro"/>
</dbReference>
<evidence type="ECO:0000256" key="6">
    <source>
        <dbReference type="ARBA" id="ARBA00022989"/>
    </source>
</evidence>
<comment type="subcellular location">
    <subcellularLocation>
        <location evidence="1">Cell membrane</location>
        <topology evidence="1">Multi-pass membrane protein</topology>
    </subcellularLocation>
</comment>
<evidence type="ECO:0000259" key="10">
    <source>
        <dbReference type="PROSITE" id="PS50929"/>
    </source>
</evidence>
<keyword evidence="12" id="KW-1185">Reference proteome</keyword>
<dbReference type="GO" id="GO:0034040">
    <property type="term" value="F:ATPase-coupled lipid transmembrane transporter activity"/>
    <property type="evidence" value="ECO:0007669"/>
    <property type="project" value="TreeGrafter"/>
</dbReference>
<dbReference type="InterPro" id="IPR027417">
    <property type="entry name" value="P-loop_NTPase"/>
</dbReference>
<evidence type="ECO:0000313" key="11">
    <source>
        <dbReference type="EMBL" id="ASV68545.1"/>
    </source>
</evidence>
<feature type="transmembrane region" description="Helical" evidence="8">
    <location>
        <begin position="262"/>
        <end position="280"/>
    </location>
</feature>
<dbReference type="PROSITE" id="PS00211">
    <property type="entry name" value="ABC_TRANSPORTER_1"/>
    <property type="match status" value="1"/>
</dbReference>
<keyword evidence="5" id="KW-0067">ATP-binding</keyword>
<organism evidence="11 12">
    <name type="scientific">Cytobacillus kochii</name>
    <dbReference type="NCBI Taxonomy" id="859143"/>
    <lineage>
        <taxon>Bacteria</taxon>
        <taxon>Bacillati</taxon>
        <taxon>Bacillota</taxon>
        <taxon>Bacilli</taxon>
        <taxon>Bacillales</taxon>
        <taxon>Bacillaceae</taxon>
        <taxon>Cytobacillus</taxon>
    </lineage>
</organism>
<evidence type="ECO:0000256" key="5">
    <source>
        <dbReference type="ARBA" id="ARBA00022840"/>
    </source>
</evidence>
<keyword evidence="3 8" id="KW-0812">Transmembrane</keyword>
<dbReference type="GO" id="GO:0005524">
    <property type="term" value="F:ATP binding"/>
    <property type="evidence" value="ECO:0007669"/>
    <property type="project" value="UniProtKB-KW"/>
</dbReference>
<sequence>MKDIIYFLKQVYQYAGWRLFASLIAVTIVSLLDGLVILLLIPLIHFTGMVDFGLENSFLSSFSLFEYVPSSVVLPLILLIFVVIVAVHHLIEKAVMIKHTRIQMGFLTHLRMSIYQDILLSNWSFFLKKSSSDLIHTVLTEIAKTSGGTRSILQLCTNLIFACVQIGMAFILSPYITSFVLLLGMVAIYMNRKYLKLTQAFGKQNYTLGKKFLAGITDQLGGIKEIKSNHLEEAQLRWAGEMTAQMQEEQVNYMNTRLRSQLNYKISLAVFIAVFVYLSIQLFQAQSATLLLIVVIFSRLWPRVAGIQSSLEQITTAIPSFKAVKLLQSECKQAREELISSDEKLKLENSITYQQVSFRYVKEKYALKDINVTIPSKKMTAIVGKSGAGKSTFVDLLMGLNQPQEGALYIDGQKISNHSLALLRQSIGYVSQEPFLFNGTIRENLLLLRPNATDQELWQALSFASAADFVKKLPESLETYIGDRGIKLSGGEKQRLVLARVILKDPLILILDEATSSLDTENEKNIQESIEQLKGKMTIIVIAHRLSTIRDADQVIVLDAGKVVQVGEFVQLSKDKNQLFSQLLQRQVEAM</sequence>
<dbReference type="InterPro" id="IPR036640">
    <property type="entry name" value="ABC1_TM_sf"/>
</dbReference>
<proteinExistence type="inferred from homology"/>
<dbReference type="InterPro" id="IPR039421">
    <property type="entry name" value="Type_1_exporter"/>
</dbReference>
<dbReference type="InterPro" id="IPR003439">
    <property type="entry name" value="ABC_transporter-like_ATP-bd"/>
</dbReference>
<dbReference type="InterPro" id="IPR003593">
    <property type="entry name" value="AAA+_ATPase"/>
</dbReference>
<dbReference type="Pfam" id="PF00664">
    <property type="entry name" value="ABC_membrane"/>
    <property type="match status" value="1"/>
</dbReference>
<feature type="transmembrane region" description="Helical" evidence="8">
    <location>
        <begin position="67"/>
        <end position="91"/>
    </location>
</feature>
<keyword evidence="7 8" id="KW-0472">Membrane</keyword>
<dbReference type="KEGG" id="bko:CKF48_15265"/>
<comment type="similarity">
    <text evidence="2">Belongs to the ABC transporter superfamily.</text>
</comment>
<dbReference type="SMART" id="SM00382">
    <property type="entry name" value="AAA"/>
    <property type="match status" value="1"/>
</dbReference>
<dbReference type="InterPro" id="IPR017871">
    <property type="entry name" value="ABC_transporter-like_CS"/>
</dbReference>
<dbReference type="Pfam" id="PF00005">
    <property type="entry name" value="ABC_tran"/>
    <property type="match status" value="1"/>
</dbReference>
<dbReference type="PANTHER" id="PTHR24221:SF654">
    <property type="entry name" value="ATP-BINDING CASSETTE SUB-FAMILY B MEMBER 6"/>
    <property type="match status" value="1"/>
</dbReference>
<evidence type="ECO:0000256" key="1">
    <source>
        <dbReference type="ARBA" id="ARBA00004651"/>
    </source>
</evidence>
<gene>
    <name evidence="11" type="ORF">CKF48_15265</name>
</gene>
<evidence type="ECO:0000259" key="9">
    <source>
        <dbReference type="PROSITE" id="PS50893"/>
    </source>
</evidence>
<evidence type="ECO:0000256" key="8">
    <source>
        <dbReference type="SAM" id="Phobius"/>
    </source>
</evidence>
<dbReference type="Gene3D" id="3.40.50.300">
    <property type="entry name" value="P-loop containing nucleotide triphosphate hydrolases"/>
    <property type="match status" value="1"/>
</dbReference>
<dbReference type="SUPFAM" id="SSF90123">
    <property type="entry name" value="ABC transporter transmembrane region"/>
    <property type="match status" value="1"/>
</dbReference>
<dbReference type="InterPro" id="IPR011527">
    <property type="entry name" value="ABC1_TM_dom"/>
</dbReference>
<dbReference type="GO" id="GO:0016887">
    <property type="term" value="F:ATP hydrolysis activity"/>
    <property type="evidence" value="ECO:0007669"/>
    <property type="project" value="InterPro"/>
</dbReference>
<feature type="domain" description="ABC transporter" evidence="9">
    <location>
        <begin position="351"/>
        <end position="585"/>
    </location>
</feature>